<dbReference type="Pfam" id="PF09365">
    <property type="entry name" value="DUF2461"/>
    <property type="match status" value="1"/>
</dbReference>
<dbReference type="EMBL" id="JAHCTB010000004">
    <property type="protein sequence ID" value="MBT0608735.1"/>
    <property type="molecule type" value="Genomic_DNA"/>
</dbReference>
<dbReference type="PANTHER" id="PTHR36452:SF1">
    <property type="entry name" value="DUF2461 DOMAIN-CONTAINING PROTEIN"/>
    <property type="match status" value="1"/>
</dbReference>
<reference evidence="1 2" key="1">
    <citation type="submission" date="2021-05" db="EMBL/GenBank/DDBJ databases">
        <title>Aequorivita echinoideorum JCM 30378 genome.</title>
        <authorList>
            <person name="Zhang H."/>
            <person name="Li C."/>
        </authorList>
    </citation>
    <scope>NUCLEOTIDE SEQUENCE [LARGE SCALE GENOMIC DNA]</scope>
    <source>
        <strain evidence="1 2">JCM30378</strain>
    </source>
</reference>
<dbReference type="InterPro" id="IPR012808">
    <property type="entry name" value="CHP02453"/>
</dbReference>
<evidence type="ECO:0000313" key="2">
    <source>
        <dbReference type="Proteomes" id="UP001297092"/>
    </source>
</evidence>
<dbReference type="InterPro" id="IPR015996">
    <property type="entry name" value="UCP028451"/>
</dbReference>
<dbReference type="Proteomes" id="UP001297092">
    <property type="component" value="Unassembled WGS sequence"/>
</dbReference>
<organism evidence="1 2">
    <name type="scientific">Aequorivita echinoideorum</name>
    <dbReference type="NCBI Taxonomy" id="1549647"/>
    <lineage>
        <taxon>Bacteria</taxon>
        <taxon>Pseudomonadati</taxon>
        <taxon>Bacteroidota</taxon>
        <taxon>Flavobacteriia</taxon>
        <taxon>Flavobacteriales</taxon>
        <taxon>Flavobacteriaceae</taxon>
        <taxon>Aequorivita</taxon>
    </lineage>
</organism>
<dbReference type="PIRSF" id="PIRSF028451">
    <property type="entry name" value="UCP028451"/>
    <property type="match status" value="1"/>
</dbReference>
<proteinExistence type="predicted"/>
<evidence type="ECO:0000313" key="1">
    <source>
        <dbReference type="EMBL" id="MBT0608735.1"/>
    </source>
</evidence>
<protein>
    <submittedName>
        <fullName evidence="1">TIGR02453 family protein</fullName>
    </submittedName>
</protein>
<name>A0ABS5S686_9FLAO</name>
<sequence>MHNSEIKILPETFEFLKNLKENNDREWMQLHKKEYLKNENSLKKFYTEIEKGLNVFDEISTVKIFRINRDIRFSKNKMPYNFHRSVSFSRAGLQRRGGYYLRLEPGNSYMAGGFFDPNPTDLLRIRKEFEMDTSEIRKILNNREFKNAFGDFNKEYTVKTAPKGFRKDDENIDLIRLKSFFVSHNYTDDEIFSSEFKSMLLHHYKLLQPFFDYMSDVLTTDLNGVSLLE</sequence>
<accession>A0ABS5S686</accession>
<keyword evidence="2" id="KW-1185">Reference proteome</keyword>
<comment type="caution">
    <text evidence="1">The sequence shown here is derived from an EMBL/GenBank/DDBJ whole genome shotgun (WGS) entry which is preliminary data.</text>
</comment>
<dbReference type="PANTHER" id="PTHR36452">
    <property type="entry name" value="CHROMOSOME 12, WHOLE GENOME SHOTGUN SEQUENCE"/>
    <property type="match status" value="1"/>
</dbReference>
<gene>
    <name evidence="1" type="ORF">KIV10_11120</name>
</gene>
<dbReference type="NCBIfam" id="TIGR02453">
    <property type="entry name" value="TIGR02453 family protein"/>
    <property type="match status" value="1"/>
</dbReference>